<dbReference type="AlphaFoldDB" id="A0A840EN29"/>
<dbReference type="Gene3D" id="3.40.1580.10">
    <property type="entry name" value="SMI1/KNR4-like"/>
    <property type="match status" value="1"/>
</dbReference>
<evidence type="ECO:0000313" key="3">
    <source>
        <dbReference type="Proteomes" id="UP000553034"/>
    </source>
</evidence>
<proteinExistence type="predicted"/>
<sequence>MNTTVKEYLDGLKDAYLKHNGKEEWEYFEKNRQGAKKEYIDELTQIFPDIPKSLISLLQHVDGTYGREYAGETILFYIFGSDVFQYPYYLLSSEEIIQGKNAADDYSEYIERVYEGVEIDDKITNKVNANTKWLHFSDCMNSGGTSQLFIDFSPSSTGKKGQVVRFLHDPDELKVIANSFDDYLKMLMNNEYNFINEHSVEY</sequence>
<comment type="caution">
    <text evidence="2">The sequence shown here is derived from an EMBL/GenBank/DDBJ whole genome shotgun (WGS) entry which is preliminary data.</text>
</comment>
<gene>
    <name evidence="2" type="ORF">GGR32_002095</name>
</gene>
<dbReference type="Proteomes" id="UP000553034">
    <property type="component" value="Unassembled WGS sequence"/>
</dbReference>
<evidence type="ECO:0000259" key="1">
    <source>
        <dbReference type="Pfam" id="PF09346"/>
    </source>
</evidence>
<dbReference type="SUPFAM" id="SSF160631">
    <property type="entry name" value="SMI1/KNR4-like"/>
    <property type="match status" value="1"/>
</dbReference>
<organism evidence="2 3">
    <name type="scientific">Mesonia hippocampi</name>
    <dbReference type="NCBI Taxonomy" id="1628250"/>
    <lineage>
        <taxon>Bacteria</taxon>
        <taxon>Pseudomonadati</taxon>
        <taxon>Bacteroidota</taxon>
        <taxon>Flavobacteriia</taxon>
        <taxon>Flavobacteriales</taxon>
        <taxon>Flavobacteriaceae</taxon>
        <taxon>Mesonia</taxon>
    </lineage>
</organism>
<name>A0A840EN29_9FLAO</name>
<keyword evidence="3" id="KW-1185">Reference proteome</keyword>
<reference evidence="2 3" key="1">
    <citation type="submission" date="2020-08" db="EMBL/GenBank/DDBJ databases">
        <title>Genomic Encyclopedia of Type Strains, Phase IV (KMG-IV): sequencing the most valuable type-strain genomes for metagenomic binning, comparative biology and taxonomic classification.</title>
        <authorList>
            <person name="Goeker M."/>
        </authorList>
    </citation>
    <scope>NUCLEOTIDE SEQUENCE [LARGE SCALE GENOMIC DNA]</scope>
    <source>
        <strain evidence="2 3">DSM 29568</strain>
    </source>
</reference>
<dbReference type="RefSeq" id="WP_183478133.1">
    <property type="nucleotide sequence ID" value="NZ_JACIFO010000010.1"/>
</dbReference>
<dbReference type="EMBL" id="JACIFO010000010">
    <property type="protein sequence ID" value="MBB4119789.1"/>
    <property type="molecule type" value="Genomic_DNA"/>
</dbReference>
<dbReference type="InterPro" id="IPR037883">
    <property type="entry name" value="Knr4/Smi1-like_sf"/>
</dbReference>
<dbReference type="Pfam" id="PF09346">
    <property type="entry name" value="SMI1_KNR4"/>
    <property type="match status" value="1"/>
</dbReference>
<protein>
    <submittedName>
        <fullName evidence="2">Cell wall assembly regulator SMI1</fullName>
    </submittedName>
</protein>
<feature type="domain" description="Knr4/Smi1-like" evidence="1">
    <location>
        <begin position="35"/>
        <end position="185"/>
    </location>
</feature>
<dbReference type="InterPro" id="IPR018958">
    <property type="entry name" value="Knr4/Smi1-like_dom"/>
</dbReference>
<evidence type="ECO:0000313" key="2">
    <source>
        <dbReference type="EMBL" id="MBB4119789.1"/>
    </source>
</evidence>
<accession>A0A840EN29</accession>